<dbReference type="AlphaFoldDB" id="A0A914Q5P9"/>
<evidence type="ECO:0000256" key="1">
    <source>
        <dbReference type="SAM" id="SignalP"/>
    </source>
</evidence>
<evidence type="ECO:0000313" key="2">
    <source>
        <dbReference type="Proteomes" id="UP000887578"/>
    </source>
</evidence>
<protein>
    <submittedName>
        <fullName evidence="3">Uncharacterized protein</fullName>
    </submittedName>
</protein>
<feature type="chain" id="PRO_5037800943" evidence="1">
    <location>
        <begin position="18"/>
        <end position="75"/>
    </location>
</feature>
<evidence type="ECO:0000313" key="3">
    <source>
        <dbReference type="WBParaSite" id="PDA_v2.g26249.t1"/>
    </source>
</evidence>
<feature type="signal peptide" evidence="1">
    <location>
        <begin position="1"/>
        <end position="17"/>
    </location>
</feature>
<organism evidence="2 3">
    <name type="scientific">Panagrolaimus davidi</name>
    <dbReference type="NCBI Taxonomy" id="227884"/>
    <lineage>
        <taxon>Eukaryota</taxon>
        <taxon>Metazoa</taxon>
        <taxon>Ecdysozoa</taxon>
        <taxon>Nematoda</taxon>
        <taxon>Chromadorea</taxon>
        <taxon>Rhabditida</taxon>
        <taxon>Tylenchina</taxon>
        <taxon>Panagrolaimomorpha</taxon>
        <taxon>Panagrolaimoidea</taxon>
        <taxon>Panagrolaimidae</taxon>
        <taxon>Panagrolaimus</taxon>
    </lineage>
</organism>
<keyword evidence="2" id="KW-1185">Reference proteome</keyword>
<dbReference type="Proteomes" id="UP000887578">
    <property type="component" value="Unplaced"/>
</dbReference>
<name>A0A914Q5P9_9BILA</name>
<reference evidence="3" key="1">
    <citation type="submission" date="2022-11" db="UniProtKB">
        <authorList>
            <consortium name="WormBaseParasite"/>
        </authorList>
    </citation>
    <scope>IDENTIFICATION</scope>
</reference>
<dbReference type="WBParaSite" id="PDA_v2.g26249.t1">
    <property type="protein sequence ID" value="PDA_v2.g26249.t1"/>
    <property type="gene ID" value="PDA_v2.g26249"/>
</dbReference>
<accession>A0A914Q5P9</accession>
<sequence length="75" mass="8447">MKLILFGIFCILSLAEADIIDTRTIEVSGEITCCPGINTLKQKRDIMDDVVDDFKKSRCSAPTKAKIELWDHFKG</sequence>
<keyword evidence="1" id="KW-0732">Signal</keyword>
<proteinExistence type="predicted"/>